<evidence type="ECO:0000256" key="8">
    <source>
        <dbReference type="SAM" id="Phobius"/>
    </source>
</evidence>
<feature type="transmembrane region" description="Helical" evidence="8">
    <location>
        <begin position="143"/>
        <end position="160"/>
    </location>
</feature>
<comment type="caution">
    <text evidence="10">The sequence shown here is derived from an EMBL/GenBank/DDBJ whole genome shotgun (WGS) entry which is preliminary data.</text>
</comment>
<evidence type="ECO:0000256" key="4">
    <source>
        <dbReference type="ARBA" id="ARBA00022475"/>
    </source>
</evidence>
<keyword evidence="11" id="KW-1185">Reference proteome</keyword>
<dbReference type="PANTHER" id="PTHR22911:SF137">
    <property type="entry name" value="SOLUTE CARRIER FAMILY 35 MEMBER G2-RELATED"/>
    <property type="match status" value="1"/>
</dbReference>
<keyword evidence="7 8" id="KW-0472">Membrane</keyword>
<organism evidence="10 11">
    <name type="scientific">Kribbella orskensis</name>
    <dbReference type="NCBI Taxonomy" id="2512216"/>
    <lineage>
        <taxon>Bacteria</taxon>
        <taxon>Bacillati</taxon>
        <taxon>Actinomycetota</taxon>
        <taxon>Actinomycetes</taxon>
        <taxon>Propionibacteriales</taxon>
        <taxon>Kribbellaceae</taxon>
        <taxon>Kribbella</taxon>
    </lineage>
</organism>
<feature type="transmembrane region" description="Helical" evidence="8">
    <location>
        <begin position="166"/>
        <end position="182"/>
    </location>
</feature>
<dbReference type="NCBIfam" id="TIGR00688">
    <property type="entry name" value="rarD"/>
    <property type="match status" value="1"/>
</dbReference>
<dbReference type="Proteomes" id="UP000295818">
    <property type="component" value="Unassembled WGS sequence"/>
</dbReference>
<evidence type="ECO:0000256" key="7">
    <source>
        <dbReference type="ARBA" id="ARBA00023136"/>
    </source>
</evidence>
<keyword evidence="6 8" id="KW-1133">Transmembrane helix</keyword>
<evidence type="ECO:0000256" key="2">
    <source>
        <dbReference type="ARBA" id="ARBA00007362"/>
    </source>
</evidence>
<sequence length="330" mass="36193">MNRVAADLPAQVPDSDGHASLNRGLLFGASAYGIWGLLPLYWRLLDGAGAVEVLAHRFVWGLGIIALLLWVRPRAGWWRALRQRPAALRFLAAAAVVIAFNWYFYIWGVNHERVVETSLGYFISPLVTVVVGVVLFRERLRRPQRFALSLAAVAVAWLTFDYGRVPWVAVGLALSFATYGVLKKKAATGAVESLAVEATIILPVVLGYLVWLELVGRAAFGHDGWSTTLLLIAAGPATAVPLLFFAGAATRIPLTYLGLLQYLTPSVQFILGVFAFGEPMPPERLAGFALIWAALAIFTGEILHHRRKLRREALRLAAESAPSAERRSWS</sequence>
<feature type="transmembrane region" description="Helical" evidence="8">
    <location>
        <begin position="194"/>
        <end position="212"/>
    </location>
</feature>
<feature type="transmembrane region" description="Helical" evidence="8">
    <location>
        <begin position="118"/>
        <end position="136"/>
    </location>
</feature>
<evidence type="ECO:0000256" key="5">
    <source>
        <dbReference type="ARBA" id="ARBA00022692"/>
    </source>
</evidence>
<name>A0ABY2BEI7_9ACTN</name>
<dbReference type="InterPro" id="IPR004626">
    <property type="entry name" value="RarD"/>
</dbReference>
<comment type="subcellular location">
    <subcellularLocation>
        <location evidence="1">Cell membrane</location>
        <topology evidence="1">Multi-pass membrane protein</topology>
    </subcellularLocation>
</comment>
<gene>
    <name evidence="10" type="ORF">EV644_11346</name>
</gene>
<accession>A0ABY2BEI7</accession>
<keyword evidence="5 8" id="KW-0812">Transmembrane</keyword>
<evidence type="ECO:0000256" key="1">
    <source>
        <dbReference type="ARBA" id="ARBA00004651"/>
    </source>
</evidence>
<evidence type="ECO:0000259" key="9">
    <source>
        <dbReference type="Pfam" id="PF00892"/>
    </source>
</evidence>
<proteinExistence type="inferred from homology"/>
<comment type="similarity">
    <text evidence="2">Belongs to the EamA transporter family.</text>
</comment>
<feature type="transmembrane region" description="Helical" evidence="8">
    <location>
        <begin position="254"/>
        <end position="273"/>
    </location>
</feature>
<evidence type="ECO:0000256" key="3">
    <source>
        <dbReference type="ARBA" id="ARBA00022448"/>
    </source>
</evidence>
<feature type="transmembrane region" description="Helical" evidence="8">
    <location>
        <begin position="224"/>
        <end position="247"/>
    </location>
</feature>
<protein>
    <submittedName>
        <fullName evidence="10">Chloramphenicol-sensitive protein RarD</fullName>
    </submittedName>
</protein>
<evidence type="ECO:0000313" key="10">
    <source>
        <dbReference type="EMBL" id="TCO17816.1"/>
    </source>
</evidence>
<feature type="transmembrane region" description="Helical" evidence="8">
    <location>
        <begin position="24"/>
        <end position="42"/>
    </location>
</feature>
<feature type="transmembrane region" description="Helical" evidence="8">
    <location>
        <begin position="86"/>
        <end position="106"/>
    </location>
</feature>
<dbReference type="PANTHER" id="PTHR22911">
    <property type="entry name" value="ACYL-MALONYL CONDENSING ENZYME-RELATED"/>
    <property type="match status" value="1"/>
</dbReference>
<dbReference type="Pfam" id="PF00892">
    <property type="entry name" value="EamA"/>
    <property type="match status" value="1"/>
</dbReference>
<keyword evidence="4" id="KW-1003">Cell membrane</keyword>
<dbReference type="RefSeq" id="WP_132192057.1">
    <property type="nucleotide sequence ID" value="NZ_SLWM01000013.1"/>
</dbReference>
<dbReference type="SUPFAM" id="SSF103481">
    <property type="entry name" value="Multidrug resistance efflux transporter EmrE"/>
    <property type="match status" value="2"/>
</dbReference>
<evidence type="ECO:0000313" key="11">
    <source>
        <dbReference type="Proteomes" id="UP000295818"/>
    </source>
</evidence>
<evidence type="ECO:0000256" key="6">
    <source>
        <dbReference type="ARBA" id="ARBA00022989"/>
    </source>
</evidence>
<reference evidence="10 11" key="1">
    <citation type="journal article" date="2015" name="Stand. Genomic Sci.">
        <title>Genomic Encyclopedia of Bacterial and Archaeal Type Strains, Phase III: the genomes of soil and plant-associated and newly described type strains.</title>
        <authorList>
            <person name="Whitman W.B."/>
            <person name="Woyke T."/>
            <person name="Klenk H.P."/>
            <person name="Zhou Y."/>
            <person name="Lilburn T.G."/>
            <person name="Beck B.J."/>
            <person name="De Vos P."/>
            <person name="Vandamme P."/>
            <person name="Eisen J.A."/>
            <person name="Garrity G."/>
            <person name="Hugenholtz P."/>
            <person name="Kyrpides N.C."/>
        </authorList>
    </citation>
    <scope>NUCLEOTIDE SEQUENCE [LARGE SCALE GENOMIC DNA]</scope>
    <source>
        <strain evidence="10 11">VKM Ac-2538</strain>
    </source>
</reference>
<dbReference type="EMBL" id="SLWM01000013">
    <property type="protein sequence ID" value="TCO17816.1"/>
    <property type="molecule type" value="Genomic_DNA"/>
</dbReference>
<dbReference type="InterPro" id="IPR000620">
    <property type="entry name" value="EamA_dom"/>
</dbReference>
<dbReference type="InterPro" id="IPR037185">
    <property type="entry name" value="EmrE-like"/>
</dbReference>
<feature type="domain" description="EamA" evidence="9">
    <location>
        <begin position="23"/>
        <end position="159"/>
    </location>
</feature>
<keyword evidence="3" id="KW-0813">Transport</keyword>
<feature type="transmembrane region" description="Helical" evidence="8">
    <location>
        <begin position="54"/>
        <end position="71"/>
    </location>
</feature>
<feature type="transmembrane region" description="Helical" evidence="8">
    <location>
        <begin position="285"/>
        <end position="303"/>
    </location>
</feature>